<dbReference type="KEGG" id="frx:F7310_08365"/>
<evidence type="ECO:0000256" key="1">
    <source>
        <dbReference type="SAM" id="Coils"/>
    </source>
</evidence>
<feature type="region of interest" description="Disordered" evidence="2">
    <location>
        <begin position="402"/>
        <end position="462"/>
    </location>
</feature>
<accession>A0A1L4BU59</accession>
<protein>
    <submittedName>
        <fullName evidence="3">Uncharacterized protein</fullName>
    </submittedName>
</protein>
<keyword evidence="4" id="KW-1185">Reference proteome</keyword>
<name>A0A1L4BU59_9GAMM</name>
<proteinExistence type="predicted"/>
<dbReference type="Gene3D" id="1.20.5.490">
    <property type="entry name" value="Single helix bin"/>
    <property type="match status" value="1"/>
</dbReference>
<dbReference type="OrthoDB" id="8914008at2"/>
<dbReference type="AlphaFoldDB" id="A0A1L4BU59"/>
<dbReference type="EMBL" id="CP016796">
    <property type="protein sequence ID" value="API87375.1"/>
    <property type="molecule type" value="Genomic_DNA"/>
</dbReference>
<dbReference type="STRING" id="573570.F7310_08365"/>
<reference evidence="3 4" key="1">
    <citation type="journal article" date="2016" name="Appl. Environ. Microbiol.">
        <title>Whole genome relationships among Francisella bacteria of diverse origin define new species and provide specific regions for detection.</title>
        <authorList>
            <person name="Challacombe J.F."/>
            <person name="Petersen J.M."/>
            <person name="Gallegos-Graves V."/>
            <person name="Hodge D."/>
            <person name="Pillai S."/>
            <person name="Kuske C.R."/>
        </authorList>
    </citation>
    <scope>NUCLEOTIDE SEQUENCE [LARGE SCALE GENOMIC DNA]</scope>
    <source>
        <strain evidence="4">TX07-7310</strain>
    </source>
</reference>
<sequence>MRNRRQVIRYESKDIDQVGKYKSKNVNRLLIVGHQLSGYERVERLLNSGGMVKAADLRKEQLRATEISKVIKKSNNVSEQSYDQLEVAPVWNNLALDLMMSNMDNKLWGWSDSDAVSILNYWREVDPNLAFILVYNSPQSFIKRLLNGVADISNKLLQDKISDYIKYNEALLQFFYQNIEESILVSSEQVSCNAKEYIEQLESQLSLVNILSTDAVVNVDDKEKKSSGYDEVSDYLIEQLIKKNTQLTDMFDELQSVAVLPQDYVGYDNNDNQECIVNALIKRNSDIKVVKNLEVKCQQSEKQLQVLNVENSSIKEQKNKIDMKLKQAGDENEILMESLFQGQEELEKLYKDKNVVKSQLQNLEKQKNDIEKRLNNVVDQTKLLTEQNKKIDEARKNLEIEYKQKNSDLEQKNSDLEQKNSDLEQKNSDLEQKNSDLEQKNSDLEQKNSDLEQKIKQQSDVLDSRNKLEENVRKLAEENDSLLCQILSMQEELEKAYLTGKLTKNKPVESTSMCYGAANRFKGYLSYRLGVVIMANYNSVSGCFKLPFKLLAEKRRWTREQKGKPKLPPLYTYADYYEVEKLKKHLTYHLGNEIMHCFMTPLGLLTWPFAVRKAFKKYVKGRE</sequence>
<dbReference type="Proteomes" id="UP000184222">
    <property type="component" value="Chromosome"/>
</dbReference>
<evidence type="ECO:0000313" key="3">
    <source>
        <dbReference type="EMBL" id="API87375.1"/>
    </source>
</evidence>
<evidence type="ECO:0000256" key="2">
    <source>
        <dbReference type="SAM" id="MobiDB-lite"/>
    </source>
</evidence>
<feature type="coiled-coil region" evidence="1">
    <location>
        <begin position="290"/>
        <end position="317"/>
    </location>
</feature>
<gene>
    <name evidence="3" type="ORF">F7310_08365</name>
</gene>
<evidence type="ECO:0000313" key="4">
    <source>
        <dbReference type="Proteomes" id="UP000184222"/>
    </source>
</evidence>
<dbReference type="RefSeq" id="WP_072713159.1">
    <property type="nucleotide sequence ID" value="NZ_CP016796.1"/>
</dbReference>
<organism evidence="3 4">
    <name type="scientific">Francisella uliginis</name>
    <dbReference type="NCBI Taxonomy" id="573570"/>
    <lineage>
        <taxon>Bacteria</taxon>
        <taxon>Pseudomonadati</taxon>
        <taxon>Pseudomonadota</taxon>
        <taxon>Gammaproteobacteria</taxon>
        <taxon>Thiotrichales</taxon>
        <taxon>Francisellaceae</taxon>
        <taxon>Francisella</taxon>
    </lineage>
</organism>
<keyword evidence="1" id="KW-0175">Coiled coil</keyword>